<dbReference type="InterPro" id="IPR003593">
    <property type="entry name" value="AAA+_ATPase"/>
</dbReference>
<reference evidence="6" key="1">
    <citation type="journal article" date="2014" name="Int. J. Syst. Evol. Microbiol.">
        <title>Complete genome sequence of Corynebacterium casei LMG S-19264T (=DSM 44701T), isolated from a smear-ripened cheese.</title>
        <authorList>
            <consortium name="US DOE Joint Genome Institute (JGI-PGF)"/>
            <person name="Walter F."/>
            <person name="Albersmeier A."/>
            <person name="Kalinowski J."/>
            <person name="Ruckert C."/>
        </authorList>
    </citation>
    <scope>NUCLEOTIDE SEQUENCE</scope>
    <source>
        <strain evidence="6">JCM 3093</strain>
    </source>
</reference>
<dbReference type="FunFam" id="3.40.50.300:FF:000134">
    <property type="entry name" value="Iron-enterobactin ABC transporter ATP-binding protein"/>
    <property type="match status" value="1"/>
</dbReference>
<dbReference type="InterPro" id="IPR027417">
    <property type="entry name" value="P-loop_NTPase"/>
</dbReference>
<organism evidence="6 7">
    <name type="scientific">Planomonospora parontospora</name>
    <dbReference type="NCBI Taxonomy" id="58119"/>
    <lineage>
        <taxon>Bacteria</taxon>
        <taxon>Bacillati</taxon>
        <taxon>Actinomycetota</taxon>
        <taxon>Actinomycetes</taxon>
        <taxon>Streptosporangiales</taxon>
        <taxon>Streptosporangiaceae</taxon>
        <taxon>Planomonospora</taxon>
    </lineage>
</organism>
<feature type="domain" description="ABC transporter" evidence="5">
    <location>
        <begin position="1"/>
        <end position="231"/>
    </location>
</feature>
<gene>
    <name evidence="6" type="ORF">GCM10010126_59850</name>
</gene>
<feature type="region of interest" description="Disordered" evidence="4">
    <location>
        <begin position="241"/>
        <end position="276"/>
    </location>
</feature>
<reference evidence="6" key="2">
    <citation type="submission" date="2022-09" db="EMBL/GenBank/DDBJ databases">
        <authorList>
            <person name="Sun Q."/>
            <person name="Ohkuma M."/>
        </authorList>
    </citation>
    <scope>NUCLEOTIDE SEQUENCE</scope>
    <source>
        <strain evidence="6">JCM 3093</strain>
    </source>
</reference>
<evidence type="ECO:0000256" key="4">
    <source>
        <dbReference type="SAM" id="MobiDB-lite"/>
    </source>
</evidence>
<evidence type="ECO:0000256" key="2">
    <source>
        <dbReference type="ARBA" id="ARBA00022741"/>
    </source>
</evidence>
<dbReference type="InterPro" id="IPR017871">
    <property type="entry name" value="ABC_transporter-like_CS"/>
</dbReference>
<evidence type="ECO:0000313" key="6">
    <source>
        <dbReference type="EMBL" id="GGK92553.1"/>
    </source>
</evidence>
<dbReference type="PANTHER" id="PTHR42794:SF2">
    <property type="entry name" value="ABC TRANSPORTER ATP-BINDING PROTEIN"/>
    <property type="match status" value="1"/>
</dbReference>
<dbReference type="Gene3D" id="3.40.50.300">
    <property type="entry name" value="P-loop containing nucleotide triphosphate hydrolases"/>
    <property type="match status" value="1"/>
</dbReference>
<keyword evidence="2" id="KW-0547">Nucleotide-binding</keyword>
<accession>A0AA37BMT1</accession>
<dbReference type="PROSITE" id="PS50893">
    <property type="entry name" value="ABC_TRANSPORTER_2"/>
    <property type="match status" value="1"/>
</dbReference>
<evidence type="ECO:0000259" key="5">
    <source>
        <dbReference type="PROSITE" id="PS50893"/>
    </source>
</evidence>
<sequence>MENVSVRVDGRDLVREISLEVAGGEVLGLAGPNGAGKSTLLRTLYRARRPTSGRVLLDGEDVWKTPPAWLARRLAAVLQESGGDFELTVYDVVTMGRTPHKRAFDGDDASDREIIADALNRLDVADLAYAPFDRLSGGEKQRVLIARALAQQPAVMVLDEPTNHLDLRHQLDALSLVRGLGVTSVIALHDLNMAAAFCDRICVMDAGRAVALGTPGEVLTPALLAGVYRVDAEVAAHPETGIPQVTLRTGGRRDGPDLSPARSDRASPAPAHRAGL</sequence>
<dbReference type="Proteomes" id="UP000627984">
    <property type="component" value="Unassembled WGS sequence"/>
</dbReference>
<dbReference type="GO" id="GO:0005524">
    <property type="term" value="F:ATP binding"/>
    <property type="evidence" value="ECO:0007669"/>
    <property type="project" value="UniProtKB-KW"/>
</dbReference>
<feature type="compositionally biased region" description="Low complexity" evidence="4">
    <location>
        <begin position="266"/>
        <end position="276"/>
    </location>
</feature>
<evidence type="ECO:0000256" key="3">
    <source>
        <dbReference type="ARBA" id="ARBA00022840"/>
    </source>
</evidence>
<keyword evidence="1" id="KW-0813">Transport</keyword>
<dbReference type="AlphaFoldDB" id="A0AA37BMT1"/>
<dbReference type="SMART" id="SM00382">
    <property type="entry name" value="AAA"/>
    <property type="match status" value="1"/>
</dbReference>
<dbReference type="CDD" id="cd03214">
    <property type="entry name" value="ABC_Iron-Siderophores_B12_Hemin"/>
    <property type="match status" value="1"/>
</dbReference>
<keyword evidence="3 6" id="KW-0067">ATP-binding</keyword>
<protein>
    <submittedName>
        <fullName evidence="6">ABC transporter ATP-binding protein</fullName>
    </submittedName>
</protein>
<evidence type="ECO:0000256" key="1">
    <source>
        <dbReference type="ARBA" id="ARBA00022448"/>
    </source>
</evidence>
<dbReference type="InterPro" id="IPR003439">
    <property type="entry name" value="ABC_transporter-like_ATP-bd"/>
</dbReference>
<dbReference type="Pfam" id="PF00005">
    <property type="entry name" value="ABC_tran"/>
    <property type="match status" value="1"/>
</dbReference>
<proteinExistence type="predicted"/>
<dbReference type="EMBL" id="BMQD01000025">
    <property type="protein sequence ID" value="GGK92553.1"/>
    <property type="molecule type" value="Genomic_DNA"/>
</dbReference>
<dbReference type="PANTHER" id="PTHR42794">
    <property type="entry name" value="HEMIN IMPORT ATP-BINDING PROTEIN HMUV"/>
    <property type="match status" value="1"/>
</dbReference>
<dbReference type="PROSITE" id="PS00211">
    <property type="entry name" value="ABC_TRANSPORTER_1"/>
    <property type="match status" value="1"/>
</dbReference>
<dbReference type="SUPFAM" id="SSF52540">
    <property type="entry name" value="P-loop containing nucleoside triphosphate hydrolases"/>
    <property type="match status" value="1"/>
</dbReference>
<comment type="caution">
    <text evidence="6">The sequence shown here is derived from an EMBL/GenBank/DDBJ whole genome shotgun (WGS) entry which is preliminary data.</text>
</comment>
<dbReference type="GO" id="GO:0016887">
    <property type="term" value="F:ATP hydrolysis activity"/>
    <property type="evidence" value="ECO:0007669"/>
    <property type="project" value="InterPro"/>
</dbReference>
<name>A0AA37BMT1_9ACTN</name>
<evidence type="ECO:0000313" key="7">
    <source>
        <dbReference type="Proteomes" id="UP000627984"/>
    </source>
</evidence>